<keyword evidence="2" id="KW-1185">Reference proteome</keyword>
<dbReference type="Proteomes" id="UP001139171">
    <property type="component" value="Unassembled WGS sequence"/>
</dbReference>
<dbReference type="AlphaFoldDB" id="A0A9X1MVX9"/>
<dbReference type="Pfam" id="PF10980">
    <property type="entry name" value="DUF2787"/>
    <property type="match status" value="1"/>
</dbReference>
<dbReference type="Gene3D" id="3.10.450.430">
    <property type="entry name" value="Protein of unknown function DUF2787"/>
    <property type="match status" value="1"/>
</dbReference>
<sequence length="147" mass="17158">MNYSSARLKKQSGNIRITCDLPLFKPFSSILTQVIKHHSDVFSLTLNYQSHKAELNGYRPVEIRLEKQPDNNWSICYITEFYYSGLSNTPKLEPFVDFDFSMGTGHQADLSPESITTYSGLFSLWQRNFCRYYSYGVYQQHLSIEEK</sequence>
<name>A0A9X1MVX9_9GAMM</name>
<comment type="caution">
    <text evidence="1">The sequence shown here is derived from an EMBL/GenBank/DDBJ whole genome shotgun (WGS) entry which is preliminary data.</text>
</comment>
<gene>
    <name evidence="1" type="ORF">LPW36_06195</name>
</gene>
<reference evidence="1" key="1">
    <citation type="submission" date="2021-11" db="EMBL/GenBank/DDBJ databases">
        <title>Jinshanibacter sp. isolated from one year old Eriocheir sinensis.</title>
        <authorList>
            <person name="Li J.-Y."/>
            <person name="He W."/>
            <person name="Gao T.-H."/>
        </authorList>
    </citation>
    <scope>NUCLEOTIDE SEQUENCE</scope>
    <source>
        <strain evidence="1">LJY008</strain>
    </source>
</reference>
<dbReference type="RefSeq" id="WP_230608650.1">
    <property type="nucleotide sequence ID" value="NZ_JAJNAG010000009.1"/>
</dbReference>
<dbReference type="EMBL" id="JAJNAG010000009">
    <property type="protein sequence ID" value="MCD1125605.1"/>
    <property type="molecule type" value="Genomic_DNA"/>
</dbReference>
<accession>A0A9X1MVX9</accession>
<proteinExistence type="predicted"/>
<evidence type="ECO:0000313" key="2">
    <source>
        <dbReference type="Proteomes" id="UP001139171"/>
    </source>
</evidence>
<organism evidence="1 2">
    <name type="scientific">Limnobaculum eriocheiris</name>
    <dbReference type="NCBI Taxonomy" id="2897391"/>
    <lineage>
        <taxon>Bacteria</taxon>
        <taxon>Pseudomonadati</taxon>
        <taxon>Pseudomonadota</taxon>
        <taxon>Gammaproteobacteria</taxon>
        <taxon>Enterobacterales</taxon>
        <taxon>Budviciaceae</taxon>
        <taxon>Limnobaculum</taxon>
    </lineage>
</organism>
<dbReference type="PANTHER" id="PTHR38978:SF2">
    <property type="entry name" value="DUF2787 DOMAIN-CONTAINING PROTEIN"/>
    <property type="match status" value="1"/>
</dbReference>
<dbReference type="InterPro" id="IPR021248">
    <property type="entry name" value="DUF2787"/>
</dbReference>
<protein>
    <submittedName>
        <fullName evidence="1">DUF2787 domain-containing protein</fullName>
    </submittedName>
</protein>
<evidence type="ECO:0000313" key="1">
    <source>
        <dbReference type="EMBL" id="MCD1125605.1"/>
    </source>
</evidence>
<dbReference type="PANTHER" id="PTHR38978">
    <property type="entry name" value="DUF2787 DOMAIN-CONTAINING PROTEIN"/>
    <property type="match status" value="1"/>
</dbReference>